<dbReference type="EMBL" id="CP045921">
    <property type="protein sequence ID" value="QHN42330.1"/>
    <property type="molecule type" value="Genomic_DNA"/>
</dbReference>
<reference evidence="1" key="1">
    <citation type="journal article" date="2021" name="Nat. Microbiol.">
        <title>Cocultivation of an ultrasmall environmental parasitic bacterium with lytic ability against bacteria associated with wastewater foams.</title>
        <authorList>
            <person name="Batinovic S."/>
            <person name="Rose J.J.A."/>
            <person name="Ratcliffe J."/>
            <person name="Seviour R.J."/>
            <person name="Petrovski S."/>
        </authorList>
    </citation>
    <scope>NUCLEOTIDE SEQUENCE</scope>
    <source>
        <strain evidence="1">JR1</strain>
    </source>
</reference>
<protein>
    <submittedName>
        <fullName evidence="1">Uncharacterized protein</fullName>
    </submittedName>
</protein>
<evidence type="ECO:0000313" key="2">
    <source>
        <dbReference type="Proteomes" id="UP001059824"/>
    </source>
</evidence>
<dbReference type="AlphaFoldDB" id="A0A857MNS0"/>
<proteinExistence type="predicted"/>
<gene>
    <name evidence="1" type="ORF">GII36_00460</name>
</gene>
<dbReference type="RefSeq" id="WP_260763600.1">
    <property type="nucleotide sequence ID" value="NZ_CP045921.1"/>
</dbReference>
<name>A0A857MNS0_9BACT</name>
<dbReference type="Proteomes" id="UP001059824">
    <property type="component" value="Chromosome"/>
</dbReference>
<evidence type="ECO:0000313" key="1">
    <source>
        <dbReference type="EMBL" id="QHN42330.1"/>
    </source>
</evidence>
<keyword evidence="2" id="KW-1185">Reference proteome</keyword>
<sequence>MTREYGDALRRVVQPGGVVMVNMIAGEQGGCQELLSTREAPYRYNFSQRLVSTSEGTHPDTLHNIIGVYGEALPQYTGYQDTQIPRFEPYTDDFAPAERIRQNCAA</sequence>
<dbReference type="KEGG" id="mama:GII36_00460"/>
<accession>A0A857MNS0</accession>
<organism evidence="1 2">
    <name type="scientific">Candidatus Mycosynbacter amalyticus</name>
    <dbReference type="NCBI Taxonomy" id="2665156"/>
    <lineage>
        <taxon>Bacteria</taxon>
        <taxon>Candidatus Saccharimonadota</taxon>
        <taxon>Candidatus Saccharimonadota incertae sedis</taxon>
        <taxon>Candidatus Mycosynbacter</taxon>
    </lineage>
</organism>